<keyword evidence="7 8" id="KW-0472">Membrane</keyword>
<dbReference type="PATRIC" id="fig|1122148.6.peg.844"/>
<dbReference type="PANTHER" id="PTHR21716:SF53">
    <property type="entry name" value="PERMEASE PERM-RELATED"/>
    <property type="match status" value="1"/>
</dbReference>
<feature type="transmembrane region" description="Helical" evidence="8">
    <location>
        <begin position="168"/>
        <end position="190"/>
    </location>
</feature>
<evidence type="ECO:0000256" key="4">
    <source>
        <dbReference type="ARBA" id="ARBA00022475"/>
    </source>
</evidence>
<comment type="caution">
    <text evidence="9">The sequence shown here is derived from an EMBL/GenBank/DDBJ whole genome shotgun (WGS) entry which is preliminary data.</text>
</comment>
<sequence length="378" mass="42052">MKNIKDSRLLFWTVEVLLVIGIIFLSTKINFVFYPIGVFISTIFAPLLIAGFLYYMLNPVLNLLMKIKITKTKTINRTWGTTIIFLAVIGIIGFILVSFIPRLISQITNLASTMPQFTAHQERSLAKMTKYGFLKNVDWDPIVSKIQSSYSAYLKSMLNHLSNSAGDIISTAAGVVVTIITAPIILFYMLKDGDRLLPSIERLLTTLSDKHRHQSEVLLKKMNKTLSHYIGGQVIECLFVGTFTSIGYLMIGQKYALLLGVFAGFCNLIPYVGPYIGIIPALFAAIVVSPMQVVWTIVVVLIVQQVDGNFVYPNVIGKSLNIHPLTIILILLAAGNIAGLLGMILAIPIYAIVKVVVEYFYSIWQVQHDQKSDIDSDN</sequence>
<feature type="transmembrane region" description="Helical" evidence="8">
    <location>
        <begin position="9"/>
        <end position="26"/>
    </location>
</feature>
<evidence type="ECO:0000256" key="8">
    <source>
        <dbReference type="SAM" id="Phobius"/>
    </source>
</evidence>
<dbReference type="EMBL" id="JQBT01000033">
    <property type="protein sequence ID" value="KRN78545.1"/>
    <property type="molecule type" value="Genomic_DNA"/>
</dbReference>
<evidence type="ECO:0000313" key="10">
    <source>
        <dbReference type="Proteomes" id="UP000051565"/>
    </source>
</evidence>
<dbReference type="OrthoDB" id="9793390at2"/>
<comment type="subcellular location">
    <subcellularLocation>
        <location evidence="1">Cell membrane</location>
        <topology evidence="1">Multi-pass membrane protein</topology>
    </subcellularLocation>
</comment>
<dbReference type="GO" id="GO:0055085">
    <property type="term" value="P:transmembrane transport"/>
    <property type="evidence" value="ECO:0007669"/>
    <property type="project" value="TreeGrafter"/>
</dbReference>
<feature type="transmembrane region" description="Helical" evidence="8">
    <location>
        <begin position="255"/>
        <end position="272"/>
    </location>
</feature>
<dbReference type="Pfam" id="PF01594">
    <property type="entry name" value="AI-2E_transport"/>
    <property type="match status" value="1"/>
</dbReference>
<keyword evidence="3" id="KW-0813">Transport</keyword>
<dbReference type="Proteomes" id="UP000051565">
    <property type="component" value="Unassembled WGS sequence"/>
</dbReference>
<reference evidence="9 10" key="1">
    <citation type="journal article" date="2015" name="Genome Announc.">
        <title>Expanding the biotechnology potential of lactobacilli through comparative genomics of 213 strains and associated genera.</title>
        <authorList>
            <person name="Sun Z."/>
            <person name="Harris H.M."/>
            <person name="McCann A."/>
            <person name="Guo C."/>
            <person name="Argimon S."/>
            <person name="Zhang W."/>
            <person name="Yang X."/>
            <person name="Jeffery I.B."/>
            <person name="Cooney J.C."/>
            <person name="Kagawa T.F."/>
            <person name="Liu W."/>
            <person name="Song Y."/>
            <person name="Salvetti E."/>
            <person name="Wrobel A."/>
            <person name="Rasinkangas P."/>
            <person name="Parkhill J."/>
            <person name="Rea M.C."/>
            <person name="O'Sullivan O."/>
            <person name="Ritari J."/>
            <person name="Douillard F.P."/>
            <person name="Paul Ross R."/>
            <person name="Yang R."/>
            <person name="Briner A.E."/>
            <person name="Felis G.E."/>
            <person name="de Vos W.M."/>
            <person name="Barrangou R."/>
            <person name="Klaenhammer T.R."/>
            <person name="Caufield P.W."/>
            <person name="Cui Y."/>
            <person name="Zhang H."/>
            <person name="O'Toole P.W."/>
        </authorList>
    </citation>
    <scope>NUCLEOTIDE SEQUENCE [LARGE SCALE GENOMIC DNA]</scope>
    <source>
        <strain evidence="9 10">DSM 20690</strain>
    </source>
</reference>
<evidence type="ECO:0000313" key="9">
    <source>
        <dbReference type="EMBL" id="KRN78545.1"/>
    </source>
</evidence>
<feature type="transmembrane region" description="Helical" evidence="8">
    <location>
        <begin position="78"/>
        <end position="100"/>
    </location>
</feature>
<dbReference type="GO" id="GO:0005886">
    <property type="term" value="C:plasma membrane"/>
    <property type="evidence" value="ECO:0007669"/>
    <property type="project" value="UniProtKB-SubCell"/>
</dbReference>
<evidence type="ECO:0000256" key="2">
    <source>
        <dbReference type="ARBA" id="ARBA00009773"/>
    </source>
</evidence>
<feature type="transmembrane region" description="Helical" evidence="8">
    <location>
        <begin position="279"/>
        <end position="302"/>
    </location>
</feature>
<comment type="similarity">
    <text evidence="2">Belongs to the autoinducer-2 exporter (AI-2E) (TC 2.A.86) family.</text>
</comment>
<keyword evidence="6 8" id="KW-1133">Transmembrane helix</keyword>
<evidence type="ECO:0000256" key="3">
    <source>
        <dbReference type="ARBA" id="ARBA00022448"/>
    </source>
</evidence>
<evidence type="ECO:0000256" key="7">
    <source>
        <dbReference type="ARBA" id="ARBA00023136"/>
    </source>
</evidence>
<feature type="transmembrane region" description="Helical" evidence="8">
    <location>
        <begin position="32"/>
        <end position="57"/>
    </location>
</feature>
<keyword evidence="4" id="KW-1003">Cell membrane</keyword>
<feature type="transmembrane region" description="Helical" evidence="8">
    <location>
        <begin position="322"/>
        <end position="353"/>
    </location>
</feature>
<evidence type="ECO:0000256" key="1">
    <source>
        <dbReference type="ARBA" id="ARBA00004651"/>
    </source>
</evidence>
<evidence type="ECO:0008006" key="11">
    <source>
        <dbReference type="Google" id="ProtNLM"/>
    </source>
</evidence>
<dbReference type="RefSeq" id="WP_056997683.1">
    <property type="nucleotide sequence ID" value="NZ_FUXS01000002.1"/>
</dbReference>
<keyword evidence="5 8" id="KW-0812">Transmembrane</keyword>
<dbReference type="AlphaFoldDB" id="A0A0R2JN32"/>
<evidence type="ECO:0000256" key="6">
    <source>
        <dbReference type="ARBA" id="ARBA00022989"/>
    </source>
</evidence>
<proteinExistence type="inferred from homology"/>
<keyword evidence="10" id="KW-1185">Reference proteome</keyword>
<gene>
    <name evidence="9" type="ORF">IV52_GL000821</name>
</gene>
<protein>
    <recommendedName>
        <fullName evidence="11">AI-2E family transporter</fullName>
    </recommendedName>
</protein>
<dbReference type="InterPro" id="IPR002549">
    <property type="entry name" value="AI-2E-like"/>
</dbReference>
<accession>A0A0R2JN32</accession>
<dbReference type="PANTHER" id="PTHR21716">
    <property type="entry name" value="TRANSMEMBRANE PROTEIN"/>
    <property type="match status" value="1"/>
</dbReference>
<name>A0A0R2JN32_9LACO</name>
<feature type="transmembrane region" description="Helical" evidence="8">
    <location>
        <begin position="229"/>
        <end position="249"/>
    </location>
</feature>
<dbReference type="STRING" id="53444.AYR59_04035"/>
<evidence type="ECO:0000256" key="5">
    <source>
        <dbReference type="ARBA" id="ARBA00022692"/>
    </source>
</evidence>
<organism evidence="9 10">
    <name type="scientific">Fructilactobacillus lindneri DSM 20690 = JCM 11027</name>
    <dbReference type="NCBI Taxonomy" id="1122148"/>
    <lineage>
        <taxon>Bacteria</taxon>
        <taxon>Bacillati</taxon>
        <taxon>Bacillota</taxon>
        <taxon>Bacilli</taxon>
        <taxon>Lactobacillales</taxon>
        <taxon>Lactobacillaceae</taxon>
        <taxon>Fructilactobacillus</taxon>
    </lineage>
</organism>